<dbReference type="Pfam" id="PF01344">
    <property type="entry name" value="Kelch_1"/>
    <property type="match status" value="1"/>
</dbReference>
<evidence type="ECO:0000256" key="1">
    <source>
        <dbReference type="ARBA" id="ARBA00022441"/>
    </source>
</evidence>
<keyword evidence="4" id="KW-1185">Reference proteome</keyword>
<dbReference type="AlphaFoldDB" id="A0A9J6GJA2"/>
<dbReference type="PANTHER" id="PTHR46344">
    <property type="entry name" value="OS02G0202900 PROTEIN"/>
    <property type="match status" value="1"/>
</dbReference>
<keyword evidence="2" id="KW-0677">Repeat</keyword>
<dbReference type="InterPro" id="IPR015915">
    <property type="entry name" value="Kelch-typ_b-propeller"/>
</dbReference>
<dbReference type="PANTHER" id="PTHR46344:SF27">
    <property type="entry name" value="KELCH REPEAT SUPERFAMILY PROTEIN"/>
    <property type="match status" value="1"/>
</dbReference>
<comment type="caution">
    <text evidence="3">The sequence shown here is derived from an EMBL/GenBank/DDBJ whole genome shotgun (WGS) entry which is preliminary data.</text>
</comment>
<name>A0A9J6GJA2_HAELO</name>
<dbReference type="VEuPathDB" id="VectorBase:HLOH_045680"/>
<dbReference type="Proteomes" id="UP000821853">
    <property type="component" value="Chromosome 4"/>
</dbReference>
<accession>A0A9J6GJA2</accession>
<dbReference type="OrthoDB" id="6428058at2759"/>
<keyword evidence="1" id="KW-0880">Kelch repeat</keyword>
<dbReference type="EMBL" id="JABSTR010000006">
    <property type="protein sequence ID" value="KAH9374444.1"/>
    <property type="molecule type" value="Genomic_DNA"/>
</dbReference>
<reference evidence="3 4" key="1">
    <citation type="journal article" date="2020" name="Cell">
        <title>Large-Scale Comparative Analyses of Tick Genomes Elucidate Their Genetic Diversity and Vector Capacities.</title>
        <authorList>
            <consortium name="Tick Genome and Microbiome Consortium (TIGMIC)"/>
            <person name="Jia N."/>
            <person name="Wang J."/>
            <person name="Shi W."/>
            <person name="Du L."/>
            <person name="Sun Y."/>
            <person name="Zhan W."/>
            <person name="Jiang J.F."/>
            <person name="Wang Q."/>
            <person name="Zhang B."/>
            <person name="Ji P."/>
            <person name="Bell-Sakyi L."/>
            <person name="Cui X.M."/>
            <person name="Yuan T.T."/>
            <person name="Jiang B.G."/>
            <person name="Yang W.F."/>
            <person name="Lam T.T."/>
            <person name="Chang Q.C."/>
            <person name="Ding S.J."/>
            <person name="Wang X.J."/>
            <person name="Zhu J.G."/>
            <person name="Ruan X.D."/>
            <person name="Zhao L."/>
            <person name="Wei J.T."/>
            <person name="Ye R.Z."/>
            <person name="Que T.C."/>
            <person name="Du C.H."/>
            <person name="Zhou Y.H."/>
            <person name="Cheng J.X."/>
            <person name="Dai P.F."/>
            <person name="Guo W.B."/>
            <person name="Han X.H."/>
            <person name="Huang E.J."/>
            <person name="Li L.F."/>
            <person name="Wei W."/>
            <person name="Gao Y.C."/>
            <person name="Liu J.Z."/>
            <person name="Shao H.Z."/>
            <person name="Wang X."/>
            <person name="Wang C.C."/>
            <person name="Yang T.C."/>
            <person name="Huo Q.B."/>
            <person name="Li W."/>
            <person name="Chen H.Y."/>
            <person name="Chen S.E."/>
            <person name="Zhou L.G."/>
            <person name="Ni X.B."/>
            <person name="Tian J.H."/>
            <person name="Sheng Y."/>
            <person name="Liu T."/>
            <person name="Pan Y.S."/>
            <person name="Xia L.Y."/>
            <person name="Li J."/>
            <person name="Zhao F."/>
            <person name="Cao W.C."/>
        </authorList>
    </citation>
    <scope>NUCLEOTIDE SEQUENCE [LARGE SCALE GENOMIC DNA]</scope>
    <source>
        <strain evidence="3">HaeL-2018</strain>
    </source>
</reference>
<gene>
    <name evidence="3" type="ORF">HPB48_017094</name>
</gene>
<evidence type="ECO:0000313" key="3">
    <source>
        <dbReference type="EMBL" id="KAH9374444.1"/>
    </source>
</evidence>
<sequence>MSGNEVQQSLPLFYALDSALTSGVFPFKTWDHPALSSNLQLKRIAATPFLHRRWVRRPSLPEPRAYCTALVIHHELWLAGGLKPSGKDPTGFSNVVDVLAYHSQRSRWEFRFMLSRPRHGVAAASADDRIYVVGGMVCQTGASVDDVDVYHRQRFTFLDCQFLPKRLTGEERCHRSCLVCAIPRLACCQRRPLR</sequence>
<evidence type="ECO:0000313" key="4">
    <source>
        <dbReference type="Proteomes" id="UP000821853"/>
    </source>
</evidence>
<evidence type="ECO:0000256" key="2">
    <source>
        <dbReference type="ARBA" id="ARBA00022737"/>
    </source>
</evidence>
<dbReference type="Gene3D" id="2.120.10.80">
    <property type="entry name" value="Kelch-type beta propeller"/>
    <property type="match status" value="1"/>
</dbReference>
<dbReference type="InterPro" id="IPR006652">
    <property type="entry name" value="Kelch_1"/>
</dbReference>
<organism evidence="3 4">
    <name type="scientific">Haemaphysalis longicornis</name>
    <name type="common">Bush tick</name>
    <dbReference type="NCBI Taxonomy" id="44386"/>
    <lineage>
        <taxon>Eukaryota</taxon>
        <taxon>Metazoa</taxon>
        <taxon>Ecdysozoa</taxon>
        <taxon>Arthropoda</taxon>
        <taxon>Chelicerata</taxon>
        <taxon>Arachnida</taxon>
        <taxon>Acari</taxon>
        <taxon>Parasitiformes</taxon>
        <taxon>Ixodida</taxon>
        <taxon>Ixodoidea</taxon>
        <taxon>Ixodidae</taxon>
        <taxon>Haemaphysalinae</taxon>
        <taxon>Haemaphysalis</taxon>
    </lineage>
</organism>
<proteinExistence type="predicted"/>
<dbReference type="SUPFAM" id="SSF117281">
    <property type="entry name" value="Kelch motif"/>
    <property type="match status" value="1"/>
</dbReference>
<protein>
    <submittedName>
        <fullName evidence="3">Uncharacterized protein</fullName>
    </submittedName>
</protein>